<dbReference type="OrthoDB" id="416834at2759"/>
<comment type="similarity">
    <text evidence="8">Belongs to the glycosyltransferase 22 family.</text>
</comment>
<evidence type="ECO:0000256" key="8">
    <source>
        <dbReference type="RuleBase" id="RU363075"/>
    </source>
</evidence>
<keyword evidence="7 8" id="KW-0472">Membrane</keyword>
<protein>
    <recommendedName>
        <fullName evidence="8">Mannosyltransferase</fullName>
        <ecNumber evidence="8">2.4.1.-</ecNumber>
    </recommendedName>
</protein>
<dbReference type="EMBL" id="JABANP010000001">
    <property type="protein sequence ID" value="KAF4697752.1"/>
    <property type="molecule type" value="Genomic_DNA"/>
</dbReference>
<evidence type="ECO:0000256" key="6">
    <source>
        <dbReference type="ARBA" id="ARBA00022989"/>
    </source>
</evidence>
<feature type="transmembrane region" description="Helical" evidence="8">
    <location>
        <begin position="147"/>
        <end position="164"/>
    </location>
</feature>
<sequence>MSSTSTNKRTRHVPEYIWFLLYRIVNALLISTYSSADEYWQSIEVSHYLVFGKGYLTWEWQPEVALRSSLMPLLYVPYYWVLKVTGLDGRWLIAYGPRVFVQAPLAALADFCFSKTASILLEPALARTALVLWLSNWFILSMLTRTFANSVETALYCIIMYALLQWTRQPRKYQFLFLSTVLSAASVLIRPTSATSLAPLLAFNCVYVLSYTRQWWLLPVCVGIGLGTMACIGYLDSVLLYNGSLRGALTWFNFAEFNFINDFGKLYGDDHSWLWYFVAGIPLLLLNHIVPLLRSLWEGTYRPLMDKRFTLSLALSWLVSLPLLSLASHKELRFIMPTVPVLCLVVAPAVGPIRGGIQGLFKKTWPHLLVALVALRWHQYGPDVVMSELSRQVAPGDSVRFLTPCHATPFTTHVHGTGISSMDILDCSPPLKELAAGIEPGLNERDAFFADPQAYVENKTRGYDWLVVWGGAVRREDNGLARWLEEDGDYDFVESIGDGMINDGPYGFEFWPTFELYHHHND</sequence>
<evidence type="ECO:0000256" key="2">
    <source>
        <dbReference type="ARBA" id="ARBA00022676"/>
    </source>
</evidence>
<comment type="subcellular location">
    <subcellularLocation>
        <location evidence="1 8">Endoplasmic reticulum membrane</location>
        <topology evidence="1 8">Multi-pass membrane protein</topology>
    </subcellularLocation>
</comment>
<evidence type="ECO:0000313" key="10">
    <source>
        <dbReference type="Proteomes" id="UP000541610"/>
    </source>
</evidence>
<feature type="transmembrane region" description="Helical" evidence="8">
    <location>
        <begin position="215"/>
        <end position="235"/>
    </location>
</feature>
<gene>
    <name evidence="9" type="ORF">FOZ60_000096</name>
</gene>
<name>A0A7J6PNZ4_PEROL</name>
<feature type="transmembrane region" description="Helical" evidence="8">
    <location>
        <begin position="273"/>
        <end position="297"/>
    </location>
</feature>
<dbReference type="PANTHER" id="PTHR22760">
    <property type="entry name" value="GLYCOSYLTRANSFERASE"/>
    <property type="match status" value="1"/>
</dbReference>
<feature type="transmembrane region" description="Helical" evidence="8">
    <location>
        <begin position="176"/>
        <end position="203"/>
    </location>
</feature>
<evidence type="ECO:0000256" key="5">
    <source>
        <dbReference type="ARBA" id="ARBA00022824"/>
    </source>
</evidence>
<dbReference type="GO" id="GO:0005789">
    <property type="term" value="C:endoplasmic reticulum membrane"/>
    <property type="evidence" value="ECO:0007669"/>
    <property type="project" value="UniProtKB-SubCell"/>
</dbReference>
<dbReference type="Proteomes" id="UP000541610">
    <property type="component" value="Unassembled WGS sequence"/>
</dbReference>
<proteinExistence type="inferred from homology"/>
<evidence type="ECO:0000256" key="4">
    <source>
        <dbReference type="ARBA" id="ARBA00022692"/>
    </source>
</evidence>
<evidence type="ECO:0000313" key="9">
    <source>
        <dbReference type="EMBL" id="KAF4697752.1"/>
    </source>
</evidence>
<dbReference type="InterPro" id="IPR005599">
    <property type="entry name" value="GPI_mannosylTrfase"/>
</dbReference>
<evidence type="ECO:0000256" key="3">
    <source>
        <dbReference type="ARBA" id="ARBA00022679"/>
    </source>
</evidence>
<dbReference type="Pfam" id="PF03901">
    <property type="entry name" value="Glyco_transf_22"/>
    <property type="match status" value="1"/>
</dbReference>
<keyword evidence="6 8" id="KW-1133">Transmembrane helix</keyword>
<dbReference type="PANTHER" id="PTHR22760:SF4">
    <property type="entry name" value="GPI MANNOSYLTRANSFERASE 3"/>
    <property type="match status" value="1"/>
</dbReference>
<dbReference type="GO" id="GO:0006506">
    <property type="term" value="P:GPI anchor biosynthetic process"/>
    <property type="evidence" value="ECO:0007669"/>
    <property type="project" value="TreeGrafter"/>
</dbReference>
<comment type="caution">
    <text evidence="9">The sequence shown here is derived from an EMBL/GenBank/DDBJ whole genome shotgun (WGS) entry which is preliminary data.</text>
</comment>
<evidence type="ECO:0000256" key="7">
    <source>
        <dbReference type="ARBA" id="ARBA00023136"/>
    </source>
</evidence>
<feature type="transmembrane region" description="Helical" evidence="8">
    <location>
        <begin position="309"/>
        <end position="328"/>
    </location>
</feature>
<dbReference type="EC" id="2.4.1.-" evidence="8"/>
<keyword evidence="4 8" id="KW-0812">Transmembrane</keyword>
<keyword evidence="2 8" id="KW-0328">Glycosyltransferase</keyword>
<dbReference type="GO" id="GO:0000026">
    <property type="term" value="F:alpha-1,2-mannosyltransferase activity"/>
    <property type="evidence" value="ECO:0007669"/>
    <property type="project" value="TreeGrafter"/>
</dbReference>
<organism evidence="9 10">
    <name type="scientific">Perkinsus olseni</name>
    <name type="common">Perkinsus atlanticus</name>
    <dbReference type="NCBI Taxonomy" id="32597"/>
    <lineage>
        <taxon>Eukaryota</taxon>
        <taxon>Sar</taxon>
        <taxon>Alveolata</taxon>
        <taxon>Perkinsozoa</taxon>
        <taxon>Perkinsea</taxon>
        <taxon>Perkinsida</taxon>
        <taxon>Perkinsidae</taxon>
        <taxon>Perkinsus</taxon>
    </lineage>
</organism>
<reference evidence="9 10" key="1">
    <citation type="submission" date="2020-04" db="EMBL/GenBank/DDBJ databases">
        <title>Perkinsus olseni comparative genomics.</title>
        <authorList>
            <person name="Bogema D.R."/>
        </authorList>
    </citation>
    <scope>NUCLEOTIDE SEQUENCE [LARGE SCALE GENOMIC DNA]</scope>
    <source>
        <strain evidence="9">00978-12</strain>
    </source>
</reference>
<dbReference type="AlphaFoldDB" id="A0A7J6PNZ4"/>
<keyword evidence="3" id="KW-0808">Transferase</keyword>
<keyword evidence="5 8" id="KW-0256">Endoplasmic reticulum</keyword>
<evidence type="ECO:0000256" key="1">
    <source>
        <dbReference type="ARBA" id="ARBA00004477"/>
    </source>
</evidence>
<accession>A0A7J6PNZ4</accession>